<accession>I0K8C2</accession>
<evidence type="ECO:0000313" key="8">
    <source>
        <dbReference type="Proteomes" id="UP000011058"/>
    </source>
</evidence>
<proteinExistence type="predicted"/>
<feature type="domain" description="Thioredoxin" evidence="6">
    <location>
        <begin position="243"/>
        <end position="391"/>
    </location>
</feature>
<dbReference type="GO" id="GO:0030313">
    <property type="term" value="C:cell envelope"/>
    <property type="evidence" value="ECO:0007669"/>
    <property type="project" value="UniProtKB-SubCell"/>
</dbReference>
<keyword evidence="2" id="KW-0201">Cytochrome c-type biogenesis</keyword>
<evidence type="ECO:0000256" key="4">
    <source>
        <dbReference type="ARBA" id="ARBA00023284"/>
    </source>
</evidence>
<feature type="chain" id="PRO_5003629974" evidence="5">
    <location>
        <begin position="20"/>
        <end position="392"/>
    </location>
</feature>
<organism evidence="7 8">
    <name type="scientific">Fibrella aestuarina BUZ 2</name>
    <dbReference type="NCBI Taxonomy" id="1166018"/>
    <lineage>
        <taxon>Bacteria</taxon>
        <taxon>Pseudomonadati</taxon>
        <taxon>Bacteroidota</taxon>
        <taxon>Cytophagia</taxon>
        <taxon>Cytophagales</taxon>
        <taxon>Spirosomataceae</taxon>
        <taxon>Fibrella</taxon>
    </lineage>
</organism>
<dbReference type="InterPro" id="IPR025380">
    <property type="entry name" value="DUF4369"/>
</dbReference>
<keyword evidence="3" id="KW-1015">Disulfide bond</keyword>
<dbReference type="HOGENOM" id="CLU_042529_1_0_10"/>
<dbReference type="SUPFAM" id="SSF52833">
    <property type="entry name" value="Thioredoxin-like"/>
    <property type="match status" value="1"/>
</dbReference>
<evidence type="ECO:0000256" key="5">
    <source>
        <dbReference type="SAM" id="SignalP"/>
    </source>
</evidence>
<dbReference type="Pfam" id="PF14289">
    <property type="entry name" value="DUF4369"/>
    <property type="match status" value="1"/>
</dbReference>
<keyword evidence="4" id="KW-0676">Redox-active center</keyword>
<dbReference type="InterPro" id="IPR050553">
    <property type="entry name" value="Thioredoxin_ResA/DsbE_sf"/>
</dbReference>
<dbReference type="PROSITE" id="PS51352">
    <property type="entry name" value="THIOREDOXIN_2"/>
    <property type="match status" value="1"/>
</dbReference>
<feature type="signal peptide" evidence="5">
    <location>
        <begin position="1"/>
        <end position="19"/>
    </location>
</feature>
<dbReference type="STRING" id="1166018.FAES_2366"/>
<dbReference type="Proteomes" id="UP000011058">
    <property type="component" value="Chromosome"/>
</dbReference>
<evidence type="ECO:0000256" key="2">
    <source>
        <dbReference type="ARBA" id="ARBA00022748"/>
    </source>
</evidence>
<dbReference type="InterPro" id="IPR017937">
    <property type="entry name" value="Thioredoxin_CS"/>
</dbReference>
<gene>
    <name evidence="7" type="ORF">FAES_2366</name>
</gene>
<dbReference type="eggNOG" id="COG0526">
    <property type="taxonomic scope" value="Bacteria"/>
</dbReference>
<protein>
    <submittedName>
        <fullName evidence="7">Thiol-disulfide oxidoreductase resA</fullName>
    </submittedName>
</protein>
<dbReference type="InterPro" id="IPR036249">
    <property type="entry name" value="Thioredoxin-like_sf"/>
</dbReference>
<keyword evidence="5" id="KW-0732">Signal</keyword>
<dbReference type="CDD" id="cd02966">
    <property type="entry name" value="TlpA_like_family"/>
    <property type="match status" value="1"/>
</dbReference>
<dbReference type="GO" id="GO:0016209">
    <property type="term" value="F:antioxidant activity"/>
    <property type="evidence" value="ECO:0007669"/>
    <property type="project" value="InterPro"/>
</dbReference>
<dbReference type="GO" id="GO:0017004">
    <property type="term" value="P:cytochrome complex assembly"/>
    <property type="evidence" value="ECO:0007669"/>
    <property type="project" value="UniProtKB-KW"/>
</dbReference>
<name>I0K8C2_9BACT</name>
<comment type="subcellular location">
    <subcellularLocation>
        <location evidence="1">Cell envelope</location>
    </subcellularLocation>
</comment>
<dbReference type="PATRIC" id="fig|1166018.3.peg.4125"/>
<dbReference type="KEGG" id="fae:FAES_2366"/>
<dbReference type="PROSITE" id="PS00194">
    <property type="entry name" value="THIOREDOXIN_1"/>
    <property type="match status" value="1"/>
</dbReference>
<dbReference type="Pfam" id="PF00578">
    <property type="entry name" value="AhpC-TSA"/>
    <property type="match status" value="1"/>
</dbReference>
<reference evidence="7 8" key="1">
    <citation type="journal article" date="2012" name="J. Bacteriol.">
        <title>Genome Sequence of Fibrella aestuarina BUZ 2T, a Filamentous Marine Bacterium.</title>
        <authorList>
            <person name="Filippini M."/>
            <person name="Qi W."/>
            <person name="Blom J."/>
            <person name="Goesmann A."/>
            <person name="Smits T.H."/>
            <person name="Bagheri H.C."/>
        </authorList>
    </citation>
    <scope>NUCLEOTIDE SEQUENCE [LARGE SCALE GENOMIC DNA]</scope>
    <source>
        <strain evidence="8">BUZ 2T</strain>
    </source>
</reference>
<dbReference type="EMBL" id="HE796683">
    <property type="protein sequence ID" value="CCH00375.1"/>
    <property type="molecule type" value="Genomic_DNA"/>
</dbReference>
<dbReference type="GO" id="GO:0016491">
    <property type="term" value="F:oxidoreductase activity"/>
    <property type="evidence" value="ECO:0007669"/>
    <property type="project" value="InterPro"/>
</dbReference>
<sequence length="392" mass="43879">MMKKSIGVGLLLLTLSASAQTTPFVLHGRLDQSPAKWIYLKYVDRTGEEKLDSAQITQGAFIFTGQLSQPTKALIKTNRTIIPDEENLNIALIFLEPTTMQVKAVHNQFRSLTLKGSKTHDEFNRLTALHAPYLKQYFSLRERSAQLAKQSPQTGDGDSRQSQQDSINQAIVANAVAKRLVSYRFIEDNPNSWASAYELDFFKSTWPVDSVRRLYGRLNPNIQESLIGQRIAEKITMLDQANTAVGTIAADFSAIDASGHPIRLADYKGRYVLLDFWGSWCAPCRAGNPHLRKLYQAYRQKGIEFIGIACEDKPVAWRTAIEKDSIGVWKHILDTEMKGDRVVGSQKSIARKYAVDSFPTKVLIDPKGVIVGRYNGGNDSQLDEKLKDVLGN</sequence>
<dbReference type="InterPro" id="IPR000866">
    <property type="entry name" value="AhpC/TSA"/>
</dbReference>
<dbReference type="InterPro" id="IPR013766">
    <property type="entry name" value="Thioredoxin_domain"/>
</dbReference>
<dbReference type="AlphaFoldDB" id="I0K8C2"/>
<evidence type="ECO:0000256" key="3">
    <source>
        <dbReference type="ARBA" id="ARBA00023157"/>
    </source>
</evidence>
<evidence type="ECO:0000259" key="6">
    <source>
        <dbReference type="PROSITE" id="PS51352"/>
    </source>
</evidence>
<evidence type="ECO:0000313" key="7">
    <source>
        <dbReference type="EMBL" id="CCH00375.1"/>
    </source>
</evidence>
<dbReference type="PANTHER" id="PTHR42852">
    <property type="entry name" value="THIOL:DISULFIDE INTERCHANGE PROTEIN DSBE"/>
    <property type="match status" value="1"/>
</dbReference>
<keyword evidence="8" id="KW-1185">Reference proteome</keyword>
<dbReference type="Gene3D" id="3.40.30.10">
    <property type="entry name" value="Glutaredoxin"/>
    <property type="match status" value="1"/>
</dbReference>
<dbReference type="PANTHER" id="PTHR42852:SF6">
    <property type="entry name" value="THIOL:DISULFIDE INTERCHANGE PROTEIN DSBE"/>
    <property type="match status" value="1"/>
</dbReference>
<evidence type="ECO:0000256" key="1">
    <source>
        <dbReference type="ARBA" id="ARBA00004196"/>
    </source>
</evidence>